<gene>
    <name evidence="2" type="ORF">COB13_10940</name>
</gene>
<dbReference type="AlphaFoldDB" id="A0A2A4YY00"/>
<organism evidence="2">
    <name type="scientific">OCS116 cluster bacterium</name>
    <dbReference type="NCBI Taxonomy" id="2030921"/>
    <lineage>
        <taxon>Bacteria</taxon>
        <taxon>Pseudomonadati</taxon>
        <taxon>Pseudomonadota</taxon>
        <taxon>Alphaproteobacteria</taxon>
        <taxon>OCS116 cluster</taxon>
    </lineage>
</organism>
<keyword evidence="1" id="KW-0472">Membrane</keyword>
<feature type="transmembrane region" description="Helical" evidence="1">
    <location>
        <begin position="181"/>
        <end position="203"/>
    </location>
</feature>
<evidence type="ECO:0000256" key="1">
    <source>
        <dbReference type="SAM" id="Phobius"/>
    </source>
</evidence>
<feature type="transmembrane region" description="Helical" evidence="1">
    <location>
        <begin position="109"/>
        <end position="130"/>
    </location>
</feature>
<feature type="transmembrane region" description="Helical" evidence="1">
    <location>
        <begin position="20"/>
        <end position="40"/>
    </location>
</feature>
<feature type="unsure residue" description="D or N" evidence="2">
    <location>
        <position position="135"/>
    </location>
</feature>
<feature type="transmembrane region" description="Helical" evidence="1">
    <location>
        <begin position="142"/>
        <end position="169"/>
    </location>
</feature>
<reference evidence="2" key="2">
    <citation type="journal article" date="2018" name="ISME J.">
        <title>A dynamic microbial community with high functional redundancy inhabits the cold, oxic subseafloor aquifer.</title>
        <authorList>
            <person name="Tully B.J."/>
            <person name="Wheat C.G."/>
            <person name="Glazer B.T."/>
            <person name="Huber J.A."/>
        </authorList>
    </citation>
    <scope>NUCLEOTIDE SEQUENCE</scope>
    <source>
        <strain evidence="2">NORP83</strain>
    </source>
</reference>
<comment type="caution">
    <text evidence="2">The sequence shown here is derived from an EMBL/GenBank/DDBJ whole genome shotgun (WGS) entry which is preliminary data.</text>
</comment>
<feature type="transmembrane region" description="Helical" evidence="1">
    <location>
        <begin position="77"/>
        <end position="97"/>
    </location>
</feature>
<name>A0A2A4YY00_9PROT</name>
<feature type="transmembrane region" description="Helical" evidence="1">
    <location>
        <begin position="215"/>
        <end position="236"/>
    </location>
</feature>
<evidence type="ECO:0000313" key="2">
    <source>
        <dbReference type="EMBL" id="PCI99758.1"/>
    </source>
</evidence>
<dbReference type="EMBL" id="NVUS01000014">
    <property type="protein sequence ID" value="PCI99758.1"/>
    <property type="molecule type" value="Genomic_DNA"/>
</dbReference>
<accession>A0A2A4YY00</accession>
<protein>
    <submittedName>
        <fullName evidence="2">Uncharacterized protein</fullName>
    </submittedName>
</protein>
<feature type="transmembrane region" description="Helical" evidence="1">
    <location>
        <begin position="52"/>
        <end position="71"/>
    </location>
</feature>
<sequence length="257" mass="29974">MVAMLEAVNKYYNKPTDGSATGRNFFALFSIVFIFIFLGLDSQPFADAYFDGRNLVTLIVIIYFFAMLSTADSRLRRLMLIMVPLSYIGEIIFCNVLDMYDYREDRIPLYVPFGHAIIYGSGYMFSFTRWANQHDALMKKIFMWFFGALFIGAGLLFFDILSLILGVLFFRALRRKKWLTLYYYVAIYVLIVEFTGTYFSVWAWDAYTLGFIPTVNPPVGAVFLYIGGDAVLLRVMRFMQRKNILQPIDYERPDETW</sequence>
<keyword evidence="1" id="KW-1133">Transmembrane helix</keyword>
<proteinExistence type="predicted"/>
<reference key="1">
    <citation type="submission" date="2017-08" db="EMBL/GenBank/DDBJ databases">
        <title>A dynamic microbial community with high functional redundancy inhabits the cold, oxic subseafloor aquifer.</title>
        <authorList>
            <person name="Tully B.J."/>
            <person name="Wheat C.G."/>
            <person name="Glazer B.T."/>
            <person name="Huber J.A."/>
        </authorList>
    </citation>
    <scope>NUCLEOTIDE SEQUENCE [LARGE SCALE GENOMIC DNA]</scope>
</reference>
<keyword evidence="1" id="KW-0812">Transmembrane</keyword>